<comment type="similarity">
    <text evidence="1">Belongs to the short-chain dehydrogenases/reductases (SDR) family.</text>
</comment>
<sequence>MARVLITGAARGIGHALAAELIKRGHNIIATVRNDADAQALKSTFGAKIDVLVFDVTDHKAIKKAASSVEGAIDVLVNSAGVIGPEKQSTLDMDFAGFAKTLEINTLAPLMMCQAFLPHIKQSKRPGIITISSQMGKMAYQVSDRIAYRASKSAVNKVMQGLATDLREINIPVQLVHPGWVRTDMGGQGADISVDESVSGIADLVENIDMSKTGTFVAYDGSTMEW</sequence>
<dbReference type="InterPro" id="IPR052184">
    <property type="entry name" value="SDR_enzymes"/>
</dbReference>
<dbReference type="InterPro" id="IPR036291">
    <property type="entry name" value="NAD(P)-bd_dom_sf"/>
</dbReference>
<accession>A0ABU9T372</accession>
<protein>
    <submittedName>
        <fullName evidence="2">SDR family oxidoreductase</fullName>
    </submittedName>
</protein>
<dbReference type="Gene3D" id="3.40.50.720">
    <property type="entry name" value="NAD(P)-binding Rossmann-like Domain"/>
    <property type="match status" value="1"/>
</dbReference>
<evidence type="ECO:0000313" key="3">
    <source>
        <dbReference type="Proteomes" id="UP001477870"/>
    </source>
</evidence>
<evidence type="ECO:0000256" key="1">
    <source>
        <dbReference type="RuleBase" id="RU000363"/>
    </source>
</evidence>
<dbReference type="InterPro" id="IPR002347">
    <property type="entry name" value="SDR_fam"/>
</dbReference>
<dbReference type="PRINTS" id="PR00081">
    <property type="entry name" value="GDHRDH"/>
</dbReference>
<keyword evidence="3" id="KW-1185">Reference proteome</keyword>
<proteinExistence type="inferred from homology"/>
<dbReference type="Pfam" id="PF00106">
    <property type="entry name" value="adh_short"/>
    <property type="match status" value="1"/>
</dbReference>
<organism evidence="2 3">
    <name type="scientific">Ahrensia kielensis</name>
    <dbReference type="NCBI Taxonomy" id="76980"/>
    <lineage>
        <taxon>Bacteria</taxon>
        <taxon>Pseudomonadati</taxon>
        <taxon>Pseudomonadota</taxon>
        <taxon>Alphaproteobacteria</taxon>
        <taxon>Hyphomicrobiales</taxon>
        <taxon>Ahrensiaceae</taxon>
        <taxon>Ahrensia</taxon>
    </lineage>
</organism>
<dbReference type="CDD" id="cd05325">
    <property type="entry name" value="carb_red_sniffer_like_SDR_c"/>
    <property type="match status" value="1"/>
</dbReference>
<dbReference type="PRINTS" id="PR00080">
    <property type="entry name" value="SDRFAMILY"/>
</dbReference>
<dbReference type="RefSeq" id="WP_342846850.1">
    <property type="nucleotide sequence ID" value="NZ_JBBMQO010000002.1"/>
</dbReference>
<dbReference type="EMBL" id="JBBMQO010000002">
    <property type="protein sequence ID" value="MEM5500574.1"/>
    <property type="molecule type" value="Genomic_DNA"/>
</dbReference>
<name>A0ABU9T372_9HYPH</name>
<dbReference type="PANTHER" id="PTHR45458:SF1">
    <property type="entry name" value="SHORT CHAIN DEHYDROGENASE"/>
    <property type="match status" value="1"/>
</dbReference>
<dbReference type="SUPFAM" id="SSF51735">
    <property type="entry name" value="NAD(P)-binding Rossmann-fold domains"/>
    <property type="match status" value="1"/>
</dbReference>
<dbReference type="PANTHER" id="PTHR45458">
    <property type="entry name" value="SHORT-CHAIN DEHYDROGENASE/REDUCTASE SDR"/>
    <property type="match status" value="1"/>
</dbReference>
<comment type="caution">
    <text evidence="2">The sequence shown here is derived from an EMBL/GenBank/DDBJ whole genome shotgun (WGS) entry which is preliminary data.</text>
</comment>
<reference evidence="2 3" key="1">
    <citation type="submission" date="2024-03" db="EMBL/GenBank/DDBJ databases">
        <title>Community enrichment and isolation of bacterial strains for fucoidan degradation.</title>
        <authorList>
            <person name="Sichert A."/>
        </authorList>
    </citation>
    <scope>NUCLEOTIDE SEQUENCE [LARGE SCALE GENOMIC DNA]</scope>
    <source>
        <strain evidence="2 3">AS62</strain>
    </source>
</reference>
<gene>
    <name evidence="2" type="ORF">WNY59_03120</name>
</gene>
<evidence type="ECO:0000313" key="2">
    <source>
        <dbReference type="EMBL" id="MEM5500574.1"/>
    </source>
</evidence>
<dbReference type="Proteomes" id="UP001477870">
    <property type="component" value="Unassembled WGS sequence"/>
</dbReference>